<dbReference type="InterPro" id="IPR036397">
    <property type="entry name" value="RNaseH_sf"/>
</dbReference>
<comment type="caution">
    <text evidence="2">The sequence shown here is derived from an EMBL/GenBank/DDBJ whole genome shotgun (WGS) entry which is preliminary data.</text>
</comment>
<feature type="domain" description="Tc1-like transposase DDE" evidence="1">
    <location>
        <begin position="254"/>
        <end position="386"/>
    </location>
</feature>
<dbReference type="PANTHER" id="PTHR33939:SF1">
    <property type="entry name" value="DUF4371 DOMAIN-CONTAINING PROTEIN"/>
    <property type="match status" value="1"/>
</dbReference>
<gene>
    <name evidence="2" type="ORF">EEDITHA_LOCUS9524</name>
</gene>
<evidence type="ECO:0000259" key="1">
    <source>
        <dbReference type="Pfam" id="PF13358"/>
    </source>
</evidence>
<dbReference type="EMBL" id="CAKOGL010000013">
    <property type="protein sequence ID" value="CAH2093910.1"/>
    <property type="molecule type" value="Genomic_DNA"/>
</dbReference>
<evidence type="ECO:0000313" key="3">
    <source>
        <dbReference type="Proteomes" id="UP001153954"/>
    </source>
</evidence>
<dbReference type="PANTHER" id="PTHR33939">
    <property type="entry name" value="PROTEIN CBG22215"/>
    <property type="match status" value="1"/>
</dbReference>
<proteinExistence type="predicted"/>
<dbReference type="Pfam" id="PF13358">
    <property type="entry name" value="DDE_3"/>
    <property type="match status" value="1"/>
</dbReference>
<reference evidence="2" key="1">
    <citation type="submission" date="2022-03" db="EMBL/GenBank/DDBJ databases">
        <authorList>
            <person name="Tunstrom K."/>
        </authorList>
    </citation>
    <scope>NUCLEOTIDE SEQUENCE</scope>
</reference>
<evidence type="ECO:0000313" key="2">
    <source>
        <dbReference type="EMBL" id="CAH2093910.1"/>
    </source>
</evidence>
<protein>
    <recommendedName>
        <fullName evidence="1">Tc1-like transposase DDE domain-containing protein</fullName>
    </recommendedName>
</protein>
<dbReference type="AlphaFoldDB" id="A0AAU9U3R5"/>
<dbReference type="GO" id="GO:0003676">
    <property type="term" value="F:nucleic acid binding"/>
    <property type="evidence" value="ECO:0007669"/>
    <property type="project" value="InterPro"/>
</dbReference>
<dbReference type="InterPro" id="IPR038717">
    <property type="entry name" value="Tc1-like_DDE_dom"/>
</dbReference>
<dbReference type="Proteomes" id="UP001153954">
    <property type="component" value="Unassembled WGS sequence"/>
</dbReference>
<keyword evidence="3" id="KW-1185">Reference proteome</keyword>
<sequence length="445" mass="51197">MDTSPIRKNNSGSIIHSAERRVIYNVFKYFKQCGNQNVTMESIVVKTASACGVSENTVYKIIKEQKETNALKSPVKKRARLSTVDKFDDLDKCAIRRKVHSLYLKNDYPTLGKVLSLCNDDADIPHFKRTTLHKILHELGFDFAKRESRSVLLERDDIVLWRRKYLRKIKEHREANKNIYFLDETCVNAGHVKTKAWVDSKIKNKKDAYRAGLSNGPGAPTGKGKRLIVLHIGSEKGFVEGGLLLFESKSTKDYHEEMDGEKFINWFQNIIPNIEPGSVVVMDNAPYHSVKSEKIPTLQWNKQQIIDWLQSKGVTMDTSYLKKELMLKVGEISPQYNTYLVDETAKANGIEILRLPPYHCKLNPIELVWAQIKNYIAANNSTYKLKDVEKLFYDAIETIDSNKWKKCCNHVVNEEKNMWDLDDVMELAEKNPFIINVNENSDDSD</sequence>
<name>A0AAU9U3R5_EUPED</name>
<organism evidence="2 3">
    <name type="scientific">Euphydryas editha</name>
    <name type="common">Edith's checkerspot</name>
    <dbReference type="NCBI Taxonomy" id="104508"/>
    <lineage>
        <taxon>Eukaryota</taxon>
        <taxon>Metazoa</taxon>
        <taxon>Ecdysozoa</taxon>
        <taxon>Arthropoda</taxon>
        <taxon>Hexapoda</taxon>
        <taxon>Insecta</taxon>
        <taxon>Pterygota</taxon>
        <taxon>Neoptera</taxon>
        <taxon>Endopterygota</taxon>
        <taxon>Lepidoptera</taxon>
        <taxon>Glossata</taxon>
        <taxon>Ditrysia</taxon>
        <taxon>Papilionoidea</taxon>
        <taxon>Nymphalidae</taxon>
        <taxon>Nymphalinae</taxon>
        <taxon>Euphydryas</taxon>
    </lineage>
</organism>
<accession>A0AAU9U3R5</accession>
<dbReference type="Gene3D" id="3.30.420.10">
    <property type="entry name" value="Ribonuclease H-like superfamily/Ribonuclease H"/>
    <property type="match status" value="1"/>
</dbReference>